<sequence length="103" mass="11361">MFALDVLSLPHSNADCERVFSTVSCVKTKLRNRLTTDTISGVLHAKQTIKSGPGCFKKTCVDFEPTKGMLSRMTHSTLFPSSTDTNDDPSSTIFNIFINDIDD</sequence>
<dbReference type="Proteomes" id="UP000478052">
    <property type="component" value="Unassembled WGS sequence"/>
</dbReference>
<dbReference type="InterPro" id="IPR008906">
    <property type="entry name" value="HATC_C_dom"/>
</dbReference>
<dbReference type="SUPFAM" id="SSF53098">
    <property type="entry name" value="Ribonuclease H-like"/>
    <property type="match status" value="1"/>
</dbReference>
<proteinExistence type="predicted"/>
<dbReference type="OrthoDB" id="6159421at2759"/>
<evidence type="ECO:0000259" key="1">
    <source>
        <dbReference type="Pfam" id="PF05699"/>
    </source>
</evidence>
<dbReference type="AlphaFoldDB" id="A0A6G0Y4X3"/>
<dbReference type="Pfam" id="PF05699">
    <property type="entry name" value="Dimer_Tnp_hAT"/>
    <property type="match status" value="1"/>
</dbReference>
<comment type="caution">
    <text evidence="2">The sequence shown here is derived from an EMBL/GenBank/DDBJ whole genome shotgun (WGS) entry which is preliminary data.</text>
</comment>
<accession>A0A6G0Y4X3</accession>
<dbReference type="GO" id="GO:0046983">
    <property type="term" value="F:protein dimerization activity"/>
    <property type="evidence" value="ECO:0007669"/>
    <property type="project" value="InterPro"/>
</dbReference>
<organism evidence="2 3">
    <name type="scientific">Aphis craccivora</name>
    <name type="common">Cowpea aphid</name>
    <dbReference type="NCBI Taxonomy" id="307492"/>
    <lineage>
        <taxon>Eukaryota</taxon>
        <taxon>Metazoa</taxon>
        <taxon>Ecdysozoa</taxon>
        <taxon>Arthropoda</taxon>
        <taxon>Hexapoda</taxon>
        <taxon>Insecta</taxon>
        <taxon>Pterygota</taxon>
        <taxon>Neoptera</taxon>
        <taxon>Paraneoptera</taxon>
        <taxon>Hemiptera</taxon>
        <taxon>Sternorrhyncha</taxon>
        <taxon>Aphidomorpha</taxon>
        <taxon>Aphidoidea</taxon>
        <taxon>Aphididae</taxon>
        <taxon>Aphidini</taxon>
        <taxon>Aphis</taxon>
        <taxon>Aphis</taxon>
    </lineage>
</organism>
<protein>
    <submittedName>
        <fullName evidence="2">Dimer Tnp hAT domain-containing protein</fullName>
    </submittedName>
</protein>
<name>A0A6G0Y4X3_APHCR</name>
<dbReference type="EMBL" id="VUJU01006123">
    <property type="protein sequence ID" value="KAF0749374.1"/>
    <property type="molecule type" value="Genomic_DNA"/>
</dbReference>
<reference evidence="2 3" key="1">
    <citation type="submission" date="2019-08" db="EMBL/GenBank/DDBJ databases">
        <title>Whole genome of Aphis craccivora.</title>
        <authorList>
            <person name="Voronova N.V."/>
            <person name="Shulinski R.S."/>
            <person name="Bandarenka Y.V."/>
            <person name="Zhorov D.G."/>
            <person name="Warner D."/>
        </authorList>
    </citation>
    <scope>NUCLEOTIDE SEQUENCE [LARGE SCALE GENOMIC DNA]</scope>
    <source>
        <strain evidence="2">180601</strain>
        <tissue evidence="2">Whole Body</tissue>
    </source>
</reference>
<evidence type="ECO:0000313" key="2">
    <source>
        <dbReference type="EMBL" id="KAF0749374.1"/>
    </source>
</evidence>
<feature type="domain" description="HAT C-terminal dimerisation" evidence="1">
    <location>
        <begin position="2"/>
        <end position="45"/>
    </location>
</feature>
<evidence type="ECO:0000313" key="3">
    <source>
        <dbReference type="Proteomes" id="UP000478052"/>
    </source>
</evidence>
<keyword evidence="3" id="KW-1185">Reference proteome</keyword>
<gene>
    <name evidence="2" type="ORF">FWK35_00016536</name>
</gene>
<dbReference type="InterPro" id="IPR012337">
    <property type="entry name" value="RNaseH-like_sf"/>
</dbReference>